<dbReference type="InterPro" id="IPR051132">
    <property type="entry name" value="3-5_Exonuclease_domain"/>
</dbReference>
<dbReference type="InterPro" id="IPR036397">
    <property type="entry name" value="RNaseH_sf"/>
</dbReference>
<dbReference type="GO" id="GO:0005737">
    <property type="term" value="C:cytoplasm"/>
    <property type="evidence" value="ECO:0007669"/>
    <property type="project" value="TreeGrafter"/>
</dbReference>
<gene>
    <name evidence="4" type="ORF">FPE_LOCUS21700</name>
</gene>
<evidence type="ECO:0000256" key="2">
    <source>
        <dbReference type="ARBA" id="ARBA00022801"/>
    </source>
</evidence>
<keyword evidence="5" id="KW-1185">Reference proteome</keyword>
<dbReference type="PANTHER" id="PTHR13620:SF121">
    <property type="entry name" value="EMB|CAB82946.1-RELATED"/>
    <property type="match status" value="1"/>
</dbReference>
<organism evidence="4 5">
    <name type="scientific">Fraxinus pennsylvanica</name>
    <dbReference type="NCBI Taxonomy" id="56036"/>
    <lineage>
        <taxon>Eukaryota</taxon>
        <taxon>Viridiplantae</taxon>
        <taxon>Streptophyta</taxon>
        <taxon>Embryophyta</taxon>
        <taxon>Tracheophyta</taxon>
        <taxon>Spermatophyta</taxon>
        <taxon>Magnoliopsida</taxon>
        <taxon>eudicotyledons</taxon>
        <taxon>Gunneridae</taxon>
        <taxon>Pentapetalae</taxon>
        <taxon>asterids</taxon>
        <taxon>lamiids</taxon>
        <taxon>Lamiales</taxon>
        <taxon>Oleaceae</taxon>
        <taxon>Oleeae</taxon>
        <taxon>Fraxinus</taxon>
    </lineage>
</organism>
<name>A0AAD1ZW40_9LAMI</name>
<evidence type="ECO:0000259" key="3">
    <source>
        <dbReference type="Pfam" id="PF01612"/>
    </source>
</evidence>
<sequence>MNHSSVTHLVEFCGNTIETTVTHKASVADDWVRNIRSKSNGPKIIFGFDCKYNPHPIESMSNKVALIQLCVETKCLILQLSYMYNIPQSIWNLLSDSNNTFVGVQIEETAKKLRNEYGISFCRSLDLRSLVKTWFPISYKGRPSLKALAYGVAGLGMRRNSKKIWSSDWEFRVLDEDMVQCACVDAYASYRIAHMLLKEM</sequence>
<dbReference type="GO" id="GO:0005634">
    <property type="term" value="C:nucleus"/>
    <property type="evidence" value="ECO:0007669"/>
    <property type="project" value="TreeGrafter"/>
</dbReference>
<dbReference type="EMBL" id="OU503048">
    <property type="protein sequence ID" value="CAI9774270.1"/>
    <property type="molecule type" value="Genomic_DNA"/>
</dbReference>
<dbReference type="GO" id="GO:0008408">
    <property type="term" value="F:3'-5' exonuclease activity"/>
    <property type="evidence" value="ECO:0007669"/>
    <property type="project" value="InterPro"/>
</dbReference>
<accession>A0AAD1ZW40</accession>
<feature type="domain" description="3'-5' exonuclease" evidence="3">
    <location>
        <begin position="33"/>
        <end position="200"/>
    </location>
</feature>
<dbReference type="CDD" id="cd06141">
    <property type="entry name" value="WRN_exo"/>
    <property type="match status" value="1"/>
</dbReference>
<proteinExistence type="predicted"/>
<dbReference type="InterPro" id="IPR012337">
    <property type="entry name" value="RNaseH-like_sf"/>
</dbReference>
<dbReference type="SUPFAM" id="SSF53098">
    <property type="entry name" value="Ribonuclease H-like"/>
    <property type="match status" value="1"/>
</dbReference>
<reference evidence="4" key="1">
    <citation type="submission" date="2023-05" db="EMBL/GenBank/DDBJ databases">
        <authorList>
            <person name="Huff M."/>
        </authorList>
    </citation>
    <scope>NUCLEOTIDE SEQUENCE</scope>
</reference>
<protein>
    <recommendedName>
        <fullName evidence="3">3'-5' exonuclease domain-containing protein</fullName>
    </recommendedName>
</protein>
<evidence type="ECO:0000256" key="1">
    <source>
        <dbReference type="ARBA" id="ARBA00022722"/>
    </source>
</evidence>
<evidence type="ECO:0000313" key="4">
    <source>
        <dbReference type="EMBL" id="CAI9774270.1"/>
    </source>
</evidence>
<dbReference type="AlphaFoldDB" id="A0AAD1ZW40"/>
<dbReference type="Proteomes" id="UP000834106">
    <property type="component" value="Chromosome 13"/>
</dbReference>
<dbReference type="InterPro" id="IPR002562">
    <property type="entry name" value="3'-5'_exonuclease_dom"/>
</dbReference>
<dbReference type="Gene3D" id="3.30.420.10">
    <property type="entry name" value="Ribonuclease H-like superfamily/Ribonuclease H"/>
    <property type="match status" value="1"/>
</dbReference>
<dbReference type="GO" id="GO:0006139">
    <property type="term" value="P:nucleobase-containing compound metabolic process"/>
    <property type="evidence" value="ECO:0007669"/>
    <property type="project" value="InterPro"/>
</dbReference>
<evidence type="ECO:0000313" key="5">
    <source>
        <dbReference type="Proteomes" id="UP000834106"/>
    </source>
</evidence>
<dbReference type="Pfam" id="PF01612">
    <property type="entry name" value="DNA_pol_A_exo1"/>
    <property type="match status" value="1"/>
</dbReference>
<dbReference type="PANTHER" id="PTHR13620">
    <property type="entry name" value="3-5 EXONUCLEASE"/>
    <property type="match status" value="1"/>
</dbReference>
<keyword evidence="1" id="KW-0540">Nuclease</keyword>
<keyword evidence="2" id="KW-0378">Hydrolase</keyword>
<dbReference type="GO" id="GO:0003676">
    <property type="term" value="F:nucleic acid binding"/>
    <property type="evidence" value="ECO:0007669"/>
    <property type="project" value="InterPro"/>
</dbReference>